<dbReference type="InterPro" id="IPR003594">
    <property type="entry name" value="HATPase_dom"/>
</dbReference>
<dbReference type="InterPro" id="IPR050482">
    <property type="entry name" value="Sensor_HK_TwoCompSys"/>
</dbReference>
<dbReference type="EC" id="2.7.13.3" evidence="2"/>
<feature type="domain" description="Histidine kinase/HSP90-like ATPase" evidence="11">
    <location>
        <begin position="346"/>
        <end position="441"/>
    </location>
</feature>
<comment type="caution">
    <text evidence="14">The sequence shown here is derived from an EMBL/GenBank/DDBJ whole genome shotgun (WGS) entry which is preliminary data.</text>
</comment>
<evidence type="ECO:0000313" key="14">
    <source>
        <dbReference type="EMBL" id="GAA2130014.1"/>
    </source>
</evidence>
<dbReference type="Pfam" id="PF23539">
    <property type="entry name" value="DUF7134"/>
    <property type="match status" value="1"/>
</dbReference>
<comment type="catalytic activity">
    <reaction evidence="1">
        <text>ATP + protein L-histidine = ADP + protein N-phospho-L-histidine.</text>
        <dbReference type="EC" id="2.7.13.3"/>
    </reaction>
</comment>
<feature type="transmembrane region" description="Helical" evidence="10">
    <location>
        <begin position="163"/>
        <end position="196"/>
    </location>
</feature>
<dbReference type="InterPro" id="IPR036890">
    <property type="entry name" value="HATPase_C_sf"/>
</dbReference>
<evidence type="ECO:0000313" key="15">
    <source>
        <dbReference type="Proteomes" id="UP001422759"/>
    </source>
</evidence>
<dbReference type="SUPFAM" id="SSF55874">
    <property type="entry name" value="ATPase domain of HSP90 chaperone/DNA topoisomerase II/histidine kinase"/>
    <property type="match status" value="1"/>
</dbReference>
<feature type="region of interest" description="Disordered" evidence="9">
    <location>
        <begin position="1"/>
        <end position="21"/>
    </location>
</feature>
<evidence type="ECO:0000259" key="12">
    <source>
        <dbReference type="Pfam" id="PF07730"/>
    </source>
</evidence>
<feature type="transmembrane region" description="Helical" evidence="10">
    <location>
        <begin position="70"/>
        <end position="89"/>
    </location>
</feature>
<evidence type="ECO:0000256" key="7">
    <source>
        <dbReference type="ARBA" id="ARBA00022840"/>
    </source>
</evidence>
<keyword evidence="4" id="KW-0808">Transferase</keyword>
<evidence type="ECO:0000259" key="11">
    <source>
        <dbReference type="Pfam" id="PF02518"/>
    </source>
</evidence>
<keyword evidence="10" id="KW-1133">Transmembrane helix</keyword>
<dbReference type="GO" id="GO:0016301">
    <property type="term" value="F:kinase activity"/>
    <property type="evidence" value="ECO:0007669"/>
    <property type="project" value="UniProtKB-KW"/>
</dbReference>
<keyword evidence="8" id="KW-0902">Two-component regulatory system</keyword>
<sequence length="443" mass="46594">MSERAWSPVSGPAGGPRVPARLPVRKDLSRGAGARPAAGGVDVERATRLQAEMTARAGRLKAWFGGVNPYVLDTLLALASAAVSAWAVFCDNRGWPWWVYLLAVSTAFSLPWRRRFPGGAFLASGIPALALSIVAHSAQPQVELYGVIGIYTLANLGRDWQRWSMLAVLVVANILGTHSVNGMLFSLLMSVGSFVFGSVVREVRRLAQLERERAHEVGLRAASDAARAVAEERGRIAREMHDILAHAVSLMVIQAEAGPVVVRSDPDRAVKAFDAIADSGRDAMVQLRRVLGVLKEEGTGPVLAPQPKLAELAAVVERVRQAGIEVELELAGLDLPGQRTIPADVEAAAYRIVQEALTNTVKHSGADYAVVRVARTAMALEVEVADNGLGVTADPSKAVAASSGGRGLIGIRERAAACGGRAVTGPGAAGEGFLVSAELPLGA</sequence>
<evidence type="ECO:0000256" key="10">
    <source>
        <dbReference type="SAM" id="Phobius"/>
    </source>
</evidence>
<evidence type="ECO:0000256" key="3">
    <source>
        <dbReference type="ARBA" id="ARBA00022553"/>
    </source>
</evidence>
<gene>
    <name evidence="14" type="ORF">GCM10009760_01970</name>
</gene>
<accession>A0ABN2YN99</accession>
<name>A0ABN2YN99_9ACTN</name>
<feature type="domain" description="Signal transduction histidine kinase subgroup 3 dimerisation and phosphoacceptor" evidence="12">
    <location>
        <begin position="232"/>
        <end position="297"/>
    </location>
</feature>
<evidence type="ECO:0000256" key="5">
    <source>
        <dbReference type="ARBA" id="ARBA00022741"/>
    </source>
</evidence>
<keyword evidence="6 14" id="KW-0418">Kinase</keyword>
<protein>
    <recommendedName>
        <fullName evidence="2">histidine kinase</fullName>
        <ecNumber evidence="2">2.7.13.3</ecNumber>
    </recommendedName>
</protein>
<dbReference type="CDD" id="cd16917">
    <property type="entry name" value="HATPase_UhpB-NarQ-NarX-like"/>
    <property type="match status" value="1"/>
</dbReference>
<evidence type="ECO:0000256" key="9">
    <source>
        <dbReference type="SAM" id="MobiDB-lite"/>
    </source>
</evidence>
<dbReference type="InterPro" id="IPR055558">
    <property type="entry name" value="DUF7134"/>
</dbReference>
<keyword evidence="7" id="KW-0067">ATP-binding</keyword>
<dbReference type="Pfam" id="PF02518">
    <property type="entry name" value="HATPase_c"/>
    <property type="match status" value="1"/>
</dbReference>
<evidence type="ECO:0000256" key="8">
    <source>
        <dbReference type="ARBA" id="ARBA00023012"/>
    </source>
</evidence>
<keyword evidence="3" id="KW-0597">Phosphoprotein</keyword>
<evidence type="ECO:0000256" key="6">
    <source>
        <dbReference type="ARBA" id="ARBA00022777"/>
    </source>
</evidence>
<evidence type="ECO:0000259" key="13">
    <source>
        <dbReference type="Pfam" id="PF23539"/>
    </source>
</evidence>
<keyword evidence="15" id="KW-1185">Reference proteome</keyword>
<organism evidence="14 15">
    <name type="scientific">Kitasatospora kazusensis</name>
    <dbReference type="NCBI Taxonomy" id="407974"/>
    <lineage>
        <taxon>Bacteria</taxon>
        <taxon>Bacillati</taxon>
        <taxon>Actinomycetota</taxon>
        <taxon>Actinomycetes</taxon>
        <taxon>Kitasatosporales</taxon>
        <taxon>Streptomycetaceae</taxon>
        <taxon>Kitasatospora</taxon>
    </lineage>
</organism>
<feature type="domain" description="DUF7134" evidence="13">
    <location>
        <begin position="67"/>
        <end position="199"/>
    </location>
</feature>
<dbReference type="Gene3D" id="1.20.5.1930">
    <property type="match status" value="1"/>
</dbReference>
<dbReference type="EMBL" id="BAAANT010000001">
    <property type="protein sequence ID" value="GAA2130014.1"/>
    <property type="molecule type" value="Genomic_DNA"/>
</dbReference>
<keyword evidence="5" id="KW-0547">Nucleotide-binding</keyword>
<dbReference type="Gene3D" id="3.30.565.10">
    <property type="entry name" value="Histidine kinase-like ATPase, C-terminal domain"/>
    <property type="match status" value="1"/>
</dbReference>
<dbReference type="Pfam" id="PF07730">
    <property type="entry name" value="HisKA_3"/>
    <property type="match status" value="1"/>
</dbReference>
<evidence type="ECO:0000256" key="2">
    <source>
        <dbReference type="ARBA" id="ARBA00012438"/>
    </source>
</evidence>
<dbReference type="Proteomes" id="UP001422759">
    <property type="component" value="Unassembled WGS sequence"/>
</dbReference>
<keyword evidence="10" id="KW-0812">Transmembrane</keyword>
<keyword evidence="10" id="KW-0472">Membrane</keyword>
<dbReference type="InterPro" id="IPR011712">
    <property type="entry name" value="Sig_transdc_His_kin_sub3_dim/P"/>
</dbReference>
<reference evidence="14 15" key="1">
    <citation type="journal article" date="2019" name="Int. J. Syst. Evol. Microbiol.">
        <title>The Global Catalogue of Microorganisms (GCM) 10K type strain sequencing project: providing services to taxonomists for standard genome sequencing and annotation.</title>
        <authorList>
            <consortium name="The Broad Institute Genomics Platform"/>
            <consortium name="The Broad Institute Genome Sequencing Center for Infectious Disease"/>
            <person name="Wu L."/>
            <person name="Ma J."/>
        </authorList>
    </citation>
    <scope>NUCLEOTIDE SEQUENCE [LARGE SCALE GENOMIC DNA]</scope>
    <source>
        <strain evidence="14 15">JCM 14560</strain>
    </source>
</reference>
<dbReference type="PANTHER" id="PTHR24421">
    <property type="entry name" value="NITRATE/NITRITE SENSOR PROTEIN NARX-RELATED"/>
    <property type="match status" value="1"/>
</dbReference>
<dbReference type="PANTHER" id="PTHR24421:SF10">
    <property type="entry name" value="NITRATE_NITRITE SENSOR PROTEIN NARQ"/>
    <property type="match status" value="1"/>
</dbReference>
<evidence type="ECO:0000256" key="1">
    <source>
        <dbReference type="ARBA" id="ARBA00000085"/>
    </source>
</evidence>
<proteinExistence type="predicted"/>
<feature type="transmembrane region" description="Helical" evidence="10">
    <location>
        <begin position="95"/>
        <end position="112"/>
    </location>
</feature>
<evidence type="ECO:0000256" key="4">
    <source>
        <dbReference type="ARBA" id="ARBA00022679"/>
    </source>
</evidence>